<dbReference type="GO" id="GO:0016787">
    <property type="term" value="F:hydrolase activity"/>
    <property type="evidence" value="ECO:0007669"/>
    <property type="project" value="UniProtKB-KW"/>
</dbReference>
<name>A0ABV0FRB6_9GAMM</name>
<dbReference type="SUPFAM" id="SSF53474">
    <property type="entry name" value="alpha/beta-Hydrolases"/>
    <property type="match status" value="1"/>
</dbReference>
<evidence type="ECO:0000259" key="3">
    <source>
        <dbReference type="Pfam" id="PF00326"/>
    </source>
</evidence>
<dbReference type="EC" id="3.4.-.-" evidence="4"/>
<dbReference type="EMBL" id="JBDPZN010000005">
    <property type="protein sequence ID" value="MEO3683380.1"/>
    <property type="molecule type" value="Genomic_DNA"/>
</dbReference>
<reference evidence="4 5" key="1">
    <citation type="submission" date="2024-05" db="EMBL/GenBank/DDBJ databases">
        <title>Genome sequencing of Marine Estuary Bacteria, Shewanella vesiculosa and S. baltica, and Pseudomonas syringae.</title>
        <authorList>
            <person name="Gurung A."/>
            <person name="Maclea K.S."/>
        </authorList>
    </citation>
    <scope>NUCLEOTIDE SEQUENCE [LARGE SCALE GENOMIC DNA]</scope>
    <source>
        <strain evidence="4 5">1A</strain>
    </source>
</reference>
<dbReference type="SUPFAM" id="SSF50993">
    <property type="entry name" value="Peptidase/esterase 'gauge' domain"/>
    <property type="match status" value="1"/>
</dbReference>
<keyword evidence="5" id="KW-1185">Reference proteome</keyword>
<sequence length="645" mass="72959">MKRILWLVVSLCLFSHSSFANPLPVEAFASIPDVRFVSLSPDGKKIASLIRVSTNELEGQVLSIRDIKTNKDIFPLQTDNQKFVILSLTWANDDVILIESKYPSIRRGIPTTETRLMKYTLSDNKTTSVFSNHSLSRFYGYGLPQLQASVIDYLDNDPGHILMQIQGLGSKPQYESVIKVSLKTGAIKTLQPARMHIGDWLTDRQHNVRIGIYRDDTSYRIYEQKAAGEDLRILWEFEALAEDVIWPIGFDHDPNILYISAYHQGLKAIFKVNLTDPKLTKELVFHNENYDVEGWLVYSELKQKVIGLSTDIEGEYLFWDQDYIKLNNGLTAALPESHNAITQFSDDERRYIVYATGPIESGAYYFGNRDQNALYPVAYRYSQLPPELLSTPKTVNYQARDGLTIEAFLTTPKDAIAKNLPTIIFPHGGPISYDSTTFDYWAQFLANRGYAVLQMNFRGSAGYGFNFMSSGLKNWGLEMQTDIEDGAHWLISQGISDPKRMCIVGASYGGYAALMGVAITPDLYQCAISVAGVTDLEELVKSSRGYDNSKIVKKQIGDDYDDLYQRSPISKVASIKVPVLLIHGTKDRVVRVEQSEKMYDALKDLQKPVKYIELENGDHYLSNNQHRLTTFIEIERFLAANLGVQ</sequence>
<dbReference type="PANTHER" id="PTHR42776">
    <property type="entry name" value="SERINE PEPTIDASE S9 FAMILY MEMBER"/>
    <property type="match status" value="1"/>
</dbReference>
<proteinExistence type="predicted"/>
<organism evidence="4 5">
    <name type="scientific">Shewanella vesiculosa</name>
    <dbReference type="NCBI Taxonomy" id="518738"/>
    <lineage>
        <taxon>Bacteria</taxon>
        <taxon>Pseudomonadati</taxon>
        <taxon>Pseudomonadota</taxon>
        <taxon>Gammaproteobacteria</taxon>
        <taxon>Alteromonadales</taxon>
        <taxon>Shewanellaceae</taxon>
        <taxon>Shewanella</taxon>
    </lineage>
</organism>
<protein>
    <submittedName>
        <fullName evidence="4">S9 family peptidase</fullName>
        <ecNumber evidence="4">3.4.-.-</ecNumber>
    </submittedName>
</protein>
<evidence type="ECO:0000313" key="4">
    <source>
        <dbReference type="EMBL" id="MEO3683380.1"/>
    </source>
</evidence>
<evidence type="ECO:0000313" key="5">
    <source>
        <dbReference type="Proteomes" id="UP001477278"/>
    </source>
</evidence>
<keyword evidence="2" id="KW-0732">Signal</keyword>
<dbReference type="PANTHER" id="PTHR42776:SF27">
    <property type="entry name" value="DIPEPTIDYL PEPTIDASE FAMILY MEMBER 6"/>
    <property type="match status" value="1"/>
</dbReference>
<keyword evidence="1 4" id="KW-0378">Hydrolase</keyword>
<dbReference type="Gene3D" id="3.40.50.1820">
    <property type="entry name" value="alpha/beta hydrolase"/>
    <property type="match status" value="1"/>
</dbReference>
<dbReference type="Pfam" id="PF00326">
    <property type="entry name" value="Peptidase_S9"/>
    <property type="match status" value="1"/>
</dbReference>
<comment type="caution">
    <text evidence="4">The sequence shown here is derived from an EMBL/GenBank/DDBJ whole genome shotgun (WGS) entry which is preliminary data.</text>
</comment>
<evidence type="ECO:0000256" key="1">
    <source>
        <dbReference type="ARBA" id="ARBA00022801"/>
    </source>
</evidence>
<feature type="chain" id="PRO_5046435341" evidence="2">
    <location>
        <begin position="21"/>
        <end position="645"/>
    </location>
</feature>
<dbReference type="InterPro" id="IPR029058">
    <property type="entry name" value="AB_hydrolase_fold"/>
</dbReference>
<dbReference type="Proteomes" id="UP001477278">
    <property type="component" value="Unassembled WGS sequence"/>
</dbReference>
<feature type="domain" description="Peptidase S9 prolyl oligopeptidase catalytic" evidence="3">
    <location>
        <begin position="438"/>
        <end position="643"/>
    </location>
</feature>
<accession>A0ABV0FRB6</accession>
<dbReference type="InterPro" id="IPR001375">
    <property type="entry name" value="Peptidase_S9_cat"/>
</dbReference>
<gene>
    <name evidence="4" type="ORF">ABHN84_13900</name>
</gene>
<feature type="signal peptide" evidence="2">
    <location>
        <begin position="1"/>
        <end position="20"/>
    </location>
</feature>
<dbReference type="RefSeq" id="WP_347690464.1">
    <property type="nucleotide sequence ID" value="NZ_JBDPZN010000005.1"/>
</dbReference>
<evidence type="ECO:0000256" key="2">
    <source>
        <dbReference type="SAM" id="SignalP"/>
    </source>
</evidence>